<comment type="caution">
    <text evidence="1">The sequence shown here is derived from an EMBL/GenBank/DDBJ whole genome shotgun (WGS) entry which is preliminary data.</text>
</comment>
<sequence length="329" mass="36590">MDKVDLDEWPPLTSDAAELFMALSSGRRPGKVSDQAWLELKSMALVAGTPDTPRLRDPSRLLRRAESELRQKAAAVEAQVASCHEQLTPLVAGFAAWQARNDSPSSGFEVLSGFDEINMVITDALRDAKVEVLTAQPGGGRSASTLEDSLLRETELIQRGMRVRTLYQHTARFNPATRYYVERISEIGGEVRTLDEFFDRLIIVDQTVAFIPFADDRSSALALRHSAVVHFLRGVFDRAWIRGVEFAAEEPREISRQAVDSTRLAVARLLIQGHTDEVGARRAGLSIRNYREHIKSLMNRVGAQSRADLGFRIARSSLLDGMDDLDDGE</sequence>
<dbReference type="GO" id="GO:0006355">
    <property type="term" value="P:regulation of DNA-templated transcription"/>
    <property type="evidence" value="ECO:0007669"/>
    <property type="project" value="InterPro"/>
</dbReference>
<dbReference type="PANTHER" id="PTHR34293">
    <property type="entry name" value="HTH-TYPE TRANSCRIPTIONAL REGULATOR TRMBL2"/>
    <property type="match status" value="1"/>
</dbReference>
<name>A0A7J5DPN1_9ACTN</name>
<proteinExistence type="predicted"/>
<dbReference type="AlphaFoldDB" id="A0A7J5DPN1"/>
<evidence type="ECO:0000313" key="1">
    <source>
        <dbReference type="EMBL" id="KAB1990748.1"/>
    </source>
</evidence>
<keyword evidence="2" id="KW-1185">Reference proteome</keyword>
<evidence type="ECO:0000313" key="2">
    <source>
        <dbReference type="Proteomes" id="UP000442990"/>
    </source>
</evidence>
<dbReference type="PANTHER" id="PTHR34293:SF1">
    <property type="entry name" value="HTH-TYPE TRANSCRIPTIONAL REGULATOR TRMBL2"/>
    <property type="match status" value="1"/>
</dbReference>
<dbReference type="Gene3D" id="1.10.10.10">
    <property type="entry name" value="Winged helix-like DNA-binding domain superfamily/Winged helix DNA-binding domain"/>
    <property type="match status" value="1"/>
</dbReference>
<accession>A0A7J5DPN1</accession>
<dbReference type="EMBL" id="WBKG01000001">
    <property type="protein sequence ID" value="KAB1990748.1"/>
    <property type="molecule type" value="Genomic_DNA"/>
</dbReference>
<dbReference type="InterPro" id="IPR016032">
    <property type="entry name" value="Sig_transdc_resp-reg_C-effctor"/>
</dbReference>
<dbReference type="GO" id="GO:0003677">
    <property type="term" value="F:DNA binding"/>
    <property type="evidence" value="ECO:0007669"/>
    <property type="project" value="InterPro"/>
</dbReference>
<dbReference type="SUPFAM" id="SSF46894">
    <property type="entry name" value="C-terminal effector domain of the bipartite response regulators"/>
    <property type="match status" value="1"/>
</dbReference>
<reference evidence="1 2" key="1">
    <citation type="submission" date="2019-09" db="EMBL/GenBank/DDBJ databases">
        <title>Isolation and identification of active actinomycetes.</title>
        <authorList>
            <person name="Yu Z."/>
            <person name="Han C."/>
            <person name="Yu B."/>
        </authorList>
    </citation>
    <scope>NUCLEOTIDE SEQUENCE [LARGE SCALE GENOMIC DNA]</scope>
    <source>
        <strain evidence="1 2">NEAU-H2</strain>
    </source>
</reference>
<dbReference type="InterPro" id="IPR036388">
    <property type="entry name" value="WH-like_DNA-bd_sf"/>
</dbReference>
<protein>
    <submittedName>
        <fullName evidence="1">Helix-turn-helix transcriptional regulator</fullName>
    </submittedName>
</protein>
<dbReference type="RefSeq" id="WP_151467302.1">
    <property type="nucleotide sequence ID" value="NZ_WBKG01000001.1"/>
</dbReference>
<dbReference type="InterPro" id="IPR051797">
    <property type="entry name" value="TrmB-like"/>
</dbReference>
<dbReference type="Proteomes" id="UP000442990">
    <property type="component" value="Unassembled WGS sequence"/>
</dbReference>
<organism evidence="1 2">
    <name type="scientific">Streptomyces triticiradicis</name>
    <dbReference type="NCBI Taxonomy" id="2651189"/>
    <lineage>
        <taxon>Bacteria</taxon>
        <taxon>Bacillati</taxon>
        <taxon>Actinomycetota</taxon>
        <taxon>Actinomycetes</taxon>
        <taxon>Kitasatosporales</taxon>
        <taxon>Streptomycetaceae</taxon>
        <taxon>Streptomyces</taxon>
    </lineage>
</organism>
<dbReference type="Gene3D" id="3.30.870.10">
    <property type="entry name" value="Endonuclease Chain A"/>
    <property type="match status" value="1"/>
</dbReference>
<gene>
    <name evidence="1" type="ORF">F8144_02170</name>
</gene>